<dbReference type="InterPro" id="IPR029045">
    <property type="entry name" value="ClpP/crotonase-like_dom_sf"/>
</dbReference>
<accession>A0A5E4U5Z1</accession>
<dbReference type="OrthoDB" id="9148881at2"/>
<comment type="similarity">
    <text evidence="1 3">Belongs to the enoyl-CoA hydratase/isomerase family.</text>
</comment>
<evidence type="ECO:0000313" key="5">
    <source>
        <dbReference type="Proteomes" id="UP000400981"/>
    </source>
</evidence>
<dbReference type="PANTHER" id="PTHR11941">
    <property type="entry name" value="ENOYL-COA HYDRATASE-RELATED"/>
    <property type="match status" value="1"/>
</dbReference>
<dbReference type="Proteomes" id="UP000400981">
    <property type="component" value="Unassembled WGS sequence"/>
</dbReference>
<dbReference type="Gene3D" id="3.90.226.10">
    <property type="entry name" value="2-enoyl-CoA Hydratase, Chain A, domain 1"/>
    <property type="match status" value="1"/>
</dbReference>
<keyword evidence="5" id="KW-1185">Reference proteome</keyword>
<dbReference type="EMBL" id="CABPSH010000003">
    <property type="protein sequence ID" value="VVD95486.1"/>
    <property type="molecule type" value="Genomic_DNA"/>
</dbReference>
<dbReference type="Pfam" id="PF00378">
    <property type="entry name" value="ECH_1"/>
    <property type="match status" value="1"/>
</dbReference>
<dbReference type="PROSITE" id="PS00166">
    <property type="entry name" value="ENOYL_COA_HYDRATASE"/>
    <property type="match status" value="1"/>
</dbReference>
<dbReference type="EC" id="4.2.1.150" evidence="4"/>
<dbReference type="Gene3D" id="1.10.12.10">
    <property type="entry name" value="Lyase 2-enoyl-coa Hydratase, Chain A, domain 2"/>
    <property type="match status" value="1"/>
</dbReference>
<dbReference type="PANTHER" id="PTHR11941:SF54">
    <property type="entry name" value="ENOYL-COA HYDRATASE, MITOCHONDRIAL"/>
    <property type="match status" value="1"/>
</dbReference>
<dbReference type="SUPFAM" id="SSF52096">
    <property type="entry name" value="ClpP/crotonase"/>
    <property type="match status" value="1"/>
</dbReference>
<gene>
    <name evidence="4" type="primary">crt_1</name>
    <name evidence="4" type="ORF">PEP31012_01831</name>
</gene>
<dbReference type="RefSeq" id="WP_150589049.1">
    <property type="nucleotide sequence ID" value="NZ_CABPSH010000003.1"/>
</dbReference>
<keyword evidence="2 4" id="KW-0456">Lyase</keyword>
<protein>
    <submittedName>
        <fullName evidence="4">Short-chain-enoyl-CoA hydratase</fullName>
        <ecNumber evidence="4">4.2.1.150</ecNumber>
    </submittedName>
</protein>
<name>A0A5E4U5Z1_9BURK</name>
<organism evidence="4 5">
    <name type="scientific">Pandoraea eparura</name>
    <dbReference type="NCBI Taxonomy" id="2508291"/>
    <lineage>
        <taxon>Bacteria</taxon>
        <taxon>Pseudomonadati</taxon>
        <taxon>Pseudomonadota</taxon>
        <taxon>Betaproteobacteria</taxon>
        <taxon>Burkholderiales</taxon>
        <taxon>Burkholderiaceae</taxon>
        <taxon>Pandoraea</taxon>
    </lineage>
</organism>
<dbReference type="AlphaFoldDB" id="A0A5E4U5Z1"/>
<dbReference type="InterPro" id="IPR018376">
    <property type="entry name" value="Enoyl-CoA_hyd/isom_CS"/>
</dbReference>
<evidence type="ECO:0000256" key="3">
    <source>
        <dbReference type="RuleBase" id="RU003707"/>
    </source>
</evidence>
<proteinExistence type="inferred from homology"/>
<dbReference type="CDD" id="cd06558">
    <property type="entry name" value="crotonase-like"/>
    <property type="match status" value="1"/>
</dbReference>
<sequence>MNLSLEGGVVVDRDIVVEAVNGVALVRLNREAKRNALTLALWKRLGATFSQLDANIEVRSIVLTGTGASFCAGADISEFNEARGDPEQAVVYESAYDDCCDAIAATSKPTIAAINGFCMGGGCNVAMSCDFRIAVPSAEFAIPAARLSIVYGVKGTRRLFNLVGLSNAKHILCSARRFDAERALRIGFVDEVAPDALESALQFAMELASNAPLTIKGAKYILNSLANTENAISASTVNHLMDEAAQSHDYMEGRTAFAEKRPPQFRGY</sequence>
<evidence type="ECO:0000256" key="2">
    <source>
        <dbReference type="ARBA" id="ARBA00023239"/>
    </source>
</evidence>
<dbReference type="InterPro" id="IPR014748">
    <property type="entry name" value="Enoyl-CoA_hydra_C"/>
</dbReference>
<reference evidence="4 5" key="1">
    <citation type="submission" date="2019-08" db="EMBL/GenBank/DDBJ databases">
        <authorList>
            <person name="Peeters C."/>
        </authorList>
    </citation>
    <scope>NUCLEOTIDE SEQUENCE [LARGE SCALE GENOMIC DNA]</scope>
    <source>
        <strain evidence="4 5">LMG 31012</strain>
    </source>
</reference>
<dbReference type="GO" id="GO:0006635">
    <property type="term" value="P:fatty acid beta-oxidation"/>
    <property type="evidence" value="ECO:0007669"/>
    <property type="project" value="TreeGrafter"/>
</dbReference>
<evidence type="ECO:0000256" key="1">
    <source>
        <dbReference type="ARBA" id="ARBA00005254"/>
    </source>
</evidence>
<dbReference type="GO" id="GO:0018812">
    <property type="term" value="F:3-hydroxyacyl-CoA dehydratase activity"/>
    <property type="evidence" value="ECO:0007669"/>
    <property type="project" value="UniProtKB-EC"/>
</dbReference>
<evidence type="ECO:0000313" key="4">
    <source>
        <dbReference type="EMBL" id="VVD95486.1"/>
    </source>
</evidence>
<dbReference type="InterPro" id="IPR001753">
    <property type="entry name" value="Enoyl-CoA_hydra/iso"/>
</dbReference>